<organism evidence="1 2">
    <name type="scientific">Ilumatobacter fluminis</name>
    <dbReference type="NCBI Taxonomy" id="467091"/>
    <lineage>
        <taxon>Bacteria</taxon>
        <taxon>Bacillati</taxon>
        <taxon>Actinomycetota</taxon>
        <taxon>Acidimicrobiia</taxon>
        <taxon>Acidimicrobiales</taxon>
        <taxon>Ilumatobacteraceae</taxon>
        <taxon>Ilumatobacter</taxon>
    </lineage>
</organism>
<sequence length="230" mass="26009">MTIVGWVDDVIERTEAALDGQGDPERAAGAEHYMKGVAPFLGLTAGERRSLLRAAWAGLGTPTSDELGDASTQLMTFDEREFHYAATDLTARFRRAADADFLDRWAERLLTTKPWWDTVDGFGSSIVCPFGRDHDVTATIDRWSESGDIWLVRSAIQHQRGWKDDTDIVRALELCDRHWSNREFFVAKAIGWALRDLTRLDPPAVRRFLDTHPEPNRVAVREAERGLART</sequence>
<dbReference type="AlphaFoldDB" id="A0A4R7I1I1"/>
<name>A0A4R7I1I1_9ACTN</name>
<evidence type="ECO:0000313" key="2">
    <source>
        <dbReference type="Proteomes" id="UP000294558"/>
    </source>
</evidence>
<evidence type="ECO:0000313" key="1">
    <source>
        <dbReference type="EMBL" id="TDT17341.1"/>
    </source>
</evidence>
<dbReference type="PANTHER" id="PTHR34070">
    <property type="entry name" value="ARMADILLO-TYPE FOLD"/>
    <property type="match status" value="1"/>
</dbReference>
<reference evidence="1 2" key="1">
    <citation type="submission" date="2019-03" db="EMBL/GenBank/DDBJ databases">
        <title>Sequencing the genomes of 1000 actinobacteria strains.</title>
        <authorList>
            <person name="Klenk H.-P."/>
        </authorList>
    </citation>
    <scope>NUCLEOTIDE SEQUENCE [LARGE SCALE GENOMIC DNA]</scope>
    <source>
        <strain evidence="1 2">DSM 18936</strain>
    </source>
</reference>
<dbReference type="Gene3D" id="1.25.10.90">
    <property type="match status" value="1"/>
</dbReference>
<proteinExistence type="predicted"/>
<protein>
    <submittedName>
        <fullName evidence="1">3-methyladenine DNA glycosylase AlkD</fullName>
    </submittedName>
</protein>
<dbReference type="SUPFAM" id="SSF48371">
    <property type="entry name" value="ARM repeat"/>
    <property type="match status" value="1"/>
</dbReference>
<accession>A0A4R7I1I1</accession>
<dbReference type="InterPro" id="IPR016024">
    <property type="entry name" value="ARM-type_fold"/>
</dbReference>
<dbReference type="InterPro" id="IPR014825">
    <property type="entry name" value="DNA_alkylation"/>
</dbReference>
<keyword evidence="2" id="KW-1185">Reference proteome</keyword>
<dbReference type="Pfam" id="PF08713">
    <property type="entry name" value="DNA_alkylation"/>
    <property type="match status" value="1"/>
</dbReference>
<dbReference type="PANTHER" id="PTHR34070:SF1">
    <property type="entry name" value="DNA ALKYLATION REPAIR PROTEIN"/>
    <property type="match status" value="1"/>
</dbReference>
<gene>
    <name evidence="1" type="ORF">BDK89_2949</name>
</gene>
<comment type="caution">
    <text evidence="1">The sequence shown here is derived from an EMBL/GenBank/DDBJ whole genome shotgun (WGS) entry which is preliminary data.</text>
</comment>
<dbReference type="EMBL" id="SOAU01000001">
    <property type="protein sequence ID" value="TDT17341.1"/>
    <property type="molecule type" value="Genomic_DNA"/>
</dbReference>
<dbReference type="Proteomes" id="UP000294558">
    <property type="component" value="Unassembled WGS sequence"/>
</dbReference>